<feature type="domain" description="CENP-V/GFA" evidence="4">
    <location>
        <begin position="2"/>
        <end position="113"/>
    </location>
</feature>
<comment type="caution">
    <text evidence="5">The sequence shown here is derived from an EMBL/GenBank/DDBJ whole genome shotgun (WGS) entry which is preliminary data.</text>
</comment>
<evidence type="ECO:0000256" key="2">
    <source>
        <dbReference type="ARBA" id="ARBA00022723"/>
    </source>
</evidence>
<proteinExistence type="inferred from homology"/>
<evidence type="ECO:0000256" key="3">
    <source>
        <dbReference type="ARBA" id="ARBA00022833"/>
    </source>
</evidence>
<dbReference type="EMBL" id="FCNW02000005">
    <property type="protein sequence ID" value="SAL27344.1"/>
    <property type="molecule type" value="Genomic_DNA"/>
</dbReference>
<keyword evidence="6" id="KW-1185">Reference proteome</keyword>
<dbReference type="PANTHER" id="PTHR28620">
    <property type="entry name" value="CENTROMERE PROTEIN V"/>
    <property type="match status" value="1"/>
</dbReference>
<evidence type="ECO:0000313" key="5">
    <source>
        <dbReference type="EMBL" id="SAL27344.1"/>
    </source>
</evidence>
<evidence type="ECO:0000259" key="4">
    <source>
        <dbReference type="PROSITE" id="PS51891"/>
    </source>
</evidence>
<dbReference type="AlphaFoldDB" id="A0A158G5F7"/>
<dbReference type="RefSeq" id="WP_087666626.1">
    <property type="nucleotide sequence ID" value="NZ_FCNW02000005.1"/>
</dbReference>
<dbReference type="GO" id="GO:0016846">
    <property type="term" value="F:carbon-sulfur lyase activity"/>
    <property type="evidence" value="ECO:0007669"/>
    <property type="project" value="InterPro"/>
</dbReference>
<comment type="similarity">
    <text evidence="1">Belongs to the Gfa family.</text>
</comment>
<dbReference type="GO" id="GO:0046872">
    <property type="term" value="F:metal ion binding"/>
    <property type="evidence" value="ECO:0007669"/>
    <property type="project" value="UniProtKB-KW"/>
</dbReference>
<keyword evidence="3" id="KW-0862">Zinc</keyword>
<dbReference type="STRING" id="326474.AWB65_01592"/>
<dbReference type="InterPro" id="IPR011057">
    <property type="entry name" value="Mss4-like_sf"/>
</dbReference>
<dbReference type="OrthoDB" id="327703at2"/>
<dbReference type="Pfam" id="PF04828">
    <property type="entry name" value="GFA"/>
    <property type="match status" value="1"/>
</dbReference>
<dbReference type="InterPro" id="IPR006913">
    <property type="entry name" value="CENP-V/GFA"/>
</dbReference>
<protein>
    <submittedName>
        <fullName evidence="5">Glutathione-dependent formaldehyde-activating protein</fullName>
    </submittedName>
</protein>
<dbReference type="SUPFAM" id="SSF51316">
    <property type="entry name" value="Mss4-like"/>
    <property type="match status" value="1"/>
</dbReference>
<keyword evidence="2" id="KW-0479">Metal-binding</keyword>
<dbReference type="Gene3D" id="2.170.150.70">
    <property type="match status" value="1"/>
</dbReference>
<reference evidence="5" key="1">
    <citation type="submission" date="2016-01" db="EMBL/GenBank/DDBJ databases">
        <authorList>
            <person name="Peeters C."/>
        </authorList>
    </citation>
    <scope>NUCLEOTIDE SEQUENCE [LARGE SCALE GENOMIC DNA]</scope>
    <source>
        <strain evidence="5">LMG 22934</strain>
    </source>
</reference>
<evidence type="ECO:0000313" key="6">
    <source>
        <dbReference type="Proteomes" id="UP000054977"/>
    </source>
</evidence>
<organism evidence="5 6">
    <name type="scientific">Caballeronia humi</name>
    <dbReference type="NCBI Taxonomy" id="326474"/>
    <lineage>
        <taxon>Bacteria</taxon>
        <taxon>Pseudomonadati</taxon>
        <taxon>Pseudomonadota</taxon>
        <taxon>Betaproteobacteria</taxon>
        <taxon>Burkholderiales</taxon>
        <taxon>Burkholderiaceae</taxon>
        <taxon>Caballeronia</taxon>
    </lineage>
</organism>
<name>A0A158G5F7_9BURK</name>
<dbReference type="Proteomes" id="UP000054977">
    <property type="component" value="Unassembled WGS sequence"/>
</dbReference>
<sequence>MIEASCHCGAIRFTVEAAPTEVNDCGCSICRRYGTLWAYYEPNEVRFAAESGPTDVYMWGERRLELHRCRTCGCVTHWRARDPNSTRMGVNARMMPPEVAASAVMLRNGLPIR</sequence>
<dbReference type="PROSITE" id="PS51891">
    <property type="entry name" value="CENP_V_GFA"/>
    <property type="match status" value="1"/>
</dbReference>
<gene>
    <name evidence="5" type="ORF">AWB65_01592</name>
</gene>
<dbReference type="InterPro" id="IPR052355">
    <property type="entry name" value="CENP-V-like"/>
</dbReference>
<dbReference type="PANTHER" id="PTHR28620:SF1">
    <property type="entry name" value="CENP-V_GFA DOMAIN-CONTAINING PROTEIN"/>
    <property type="match status" value="1"/>
</dbReference>
<accession>A0A158G5F7</accession>
<evidence type="ECO:0000256" key="1">
    <source>
        <dbReference type="ARBA" id="ARBA00005495"/>
    </source>
</evidence>